<proteinExistence type="predicted"/>
<sequence length="243" mass="28936">MSKRKIGKKINGSIGFFRALISSILLSLLFMGLIILSAWFKWTFVYYLVISINYYYYLKFSDRYHIRPIRGTEYKKIVLKKLIHYTDYMDEVQIKHFEKTGLIKLIGNSNAKASYRMKRGDKDKNFVWFHTESDSIEKEPDFNSFAESHIGEGTPRKYKIIIEAKNFKKEELFFNPINGNVLVLGHVEVSGEIYEDFEWYNKKLYLWDLIKGTPVTFLLFCPVCLHQMWGIFINFRNKLKRKK</sequence>
<protein>
    <submittedName>
        <fullName evidence="2">Uncharacterized protein</fullName>
    </submittedName>
</protein>
<evidence type="ECO:0000313" key="3">
    <source>
        <dbReference type="Proteomes" id="UP000461739"/>
    </source>
</evidence>
<keyword evidence="1" id="KW-0812">Transmembrane</keyword>
<organism evidence="2 3">
    <name type="scientific">Bacillus cereus</name>
    <dbReference type="NCBI Taxonomy" id="1396"/>
    <lineage>
        <taxon>Bacteria</taxon>
        <taxon>Bacillati</taxon>
        <taxon>Bacillota</taxon>
        <taxon>Bacilli</taxon>
        <taxon>Bacillales</taxon>
        <taxon>Bacillaceae</taxon>
        <taxon>Bacillus</taxon>
        <taxon>Bacillus cereus group</taxon>
    </lineage>
</organism>
<name>A0AAN5XKB1_BACCE</name>
<dbReference type="EMBL" id="WBPI01000023">
    <property type="protein sequence ID" value="KAB2447014.1"/>
    <property type="molecule type" value="Genomic_DNA"/>
</dbReference>
<evidence type="ECO:0000313" key="2">
    <source>
        <dbReference type="EMBL" id="KAB2447014.1"/>
    </source>
</evidence>
<feature type="transmembrane region" description="Helical" evidence="1">
    <location>
        <begin position="214"/>
        <end position="235"/>
    </location>
</feature>
<dbReference type="Proteomes" id="UP000461739">
    <property type="component" value="Unassembled WGS sequence"/>
</dbReference>
<reference evidence="2 3" key="1">
    <citation type="submission" date="2019-10" db="EMBL/GenBank/DDBJ databases">
        <title>Bacillus from the desert of Cuatro Cinegas, Coahuila.</title>
        <authorList>
            <person name="Olmedo-Alvarez G."/>
            <person name="Saldana S."/>
            <person name="Barcelo D."/>
        </authorList>
    </citation>
    <scope>NUCLEOTIDE SEQUENCE [LARGE SCALE GENOMIC DNA]</scope>
    <source>
        <strain evidence="2 3">CH316_11T</strain>
    </source>
</reference>
<keyword evidence="1" id="KW-1133">Transmembrane helix</keyword>
<feature type="transmembrane region" description="Helical" evidence="1">
    <location>
        <begin position="172"/>
        <end position="194"/>
    </location>
</feature>
<accession>A0AAN5XKB1</accession>
<feature type="transmembrane region" description="Helical" evidence="1">
    <location>
        <begin position="42"/>
        <end position="58"/>
    </location>
</feature>
<gene>
    <name evidence="2" type="ORF">F8165_25930</name>
</gene>
<feature type="transmembrane region" description="Helical" evidence="1">
    <location>
        <begin position="12"/>
        <end position="36"/>
    </location>
</feature>
<comment type="caution">
    <text evidence="2">The sequence shown here is derived from an EMBL/GenBank/DDBJ whole genome shotgun (WGS) entry which is preliminary data.</text>
</comment>
<evidence type="ECO:0000256" key="1">
    <source>
        <dbReference type="SAM" id="Phobius"/>
    </source>
</evidence>
<dbReference type="RefSeq" id="WP_151527293.1">
    <property type="nucleotide sequence ID" value="NZ_WBPA01000005.1"/>
</dbReference>
<dbReference type="AlphaFoldDB" id="A0AAN5XKB1"/>
<keyword evidence="1" id="KW-0472">Membrane</keyword>